<feature type="compositionally biased region" description="Polar residues" evidence="1">
    <location>
        <begin position="59"/>
        <end position="74"/>
    </location>
</feature>
<accession>A0A1G9BKH7</accession>
<evidence type="ECO:0000256" key="1">
    <source>
        <dbReference type="SAM" id="MobiDB-lite"/>
    </source>
</evidence>
<keyword evidence="3" id="KW-1185">Reference proteome</keyword>
<reference evidence="3" key="1">
    <citation type="submission" date="2016-10" db="EMBL/GenBank/DDBJ databases">
        <authorList>
            <person name="Varghese N."/>
            <person name="Submissions S."/>
        </authorList>
    </citation>
    <scope>NUCLEOTIDE SEQUENCE [LARGE SCALE GENOMIC DNA]</scope>
    <source>
        <strain evidence="3">DSM 45460</strain>
    </source>
</reference>
<sequence>MFSEAGGHRVTSGTMITGMWLRAVPRAVLGLVFVSLLSACATTEGERGAAVLPPEQRSAESSAGVGTSAPSSSEGARLPGSPALSEIRRRGELLVGVPTDSADFLRRTDGRYRGFDVRMAGLLAEGVGLESRSDVAFRRLPASLRTGALSRGSVDVLLGGFDRKADGVTVVAPYVVTGPESRPVARLVGVAEGDARFRDRLRAVLAAALDDGRWAEAADETLRDRRPDARAPELSG</sequence>
<dbReference type="Gene3D" id="3.40.190.10">
    <property type="entry name" value="Periplasmic binding protein-like II"/>
    <property type="match status" value="1"/>
</dbReference>
<gene>
    <name evidence="2" type="ORF">SAMN04487820_107208</name>
</gene>
<feature type="region of interest" description="Disordered" evidence="1">
    <location>
        <begin position="47"/>
        <end position="82"/>
    </location>
</feature>
<proteinExistence type="predicted"/>
<evidence type="ECO:0008006" key="4">
    <source>
        <dbReference type="Google" id="ProtNLM"/>
    </source>
</evidence>
<evidence type="ECO:0000313" key="3">
    <source>
        <dbReference type="Proteomes" id="UP000199213"/>
    </source>
</evidence>
<dbReference type="EMBL" id="FNFM01000007">
    <property type="protein sequence ID" value="SDK39966.1"/>
    <property type="molecule type" value="Genomic_DNA"/>
</dbReference>
<organism evidence="2 3">
    <name type="scientific">Actinopolyspora mzabensis</name>
    <dbReference type="NCBI Taxonomy" id="995066"/>
    <lineage>
        <taxon>Bacteria</taxon>
        <taxon>Bacillati</taxon>
        <taxon>Actinomycetota</taxon>
        <taxon>Actinomycetes</taxon>
        <taxon>Actinopolysporales</taxon>
        <taxon>Actinopolysporaceae</taxon>
        <taxon>Actinopolyspora</taxon>
    </lineage>
</organism>
<dbReference type="SUPFAM" id="SSF53850">
    <property type="entry name" value="Periplasmic binding protein-like II"/>
    <property type="match status" value="1"/>
</dbReference>
<evidence type="ECO:0000313" key="2">
    <source>
        <dbReference type="EMBL" id="SDK39966.1"/>
    </source>
</evidence>
<protein>
    <recommendedName>
        <fullName evidence="4">Extracellular solute-binding protein, family 3</fullName>
    </recommendedName>
</protein>
<dbReference type="Proteomes" id="UP000199213">
    <property type="component" value="Unassembled WGS sequence"/>
</dbReference>
<name>A0A1G9BKH7_ACTMZ</name>
<dbReference type="AlphaFoldDB" id="A0A1G9BKH7"/>